<dbReference type="Gene3D" id="2.40.420.20">
    <property type="match status" value="1"/>
</dbReference>
<dbReference type="PANTHER" id="PTHR30097">
    <property type="entry name" value="CATION EFFLUX SYSTEM PROTEIN CUSB"/>
    <property type="match status" value="1"/>
</dbReference>
<dbReference type="GO" id="GO:0022857">
    <property type="term" value="F:transmembrane transporter activity"/>
    <property type="evidence" value="ECO:0007669"/>
    <property type="project" value="InterPro"/>
</dbReference>
<dbReference type="InterPro" id="IPR006143">
    <property type="entry name" value="RND_pump_MFP"/>
</dbReference>
<evidence type="ECO:0000259" key="6">
    <source>
        <dbReference type="Pfam" id="PF25971"/>
    </source>
</evidence>
<dbReference type="Pfam" id="PF25973">
    <property type="entry name" value="BSH_CzcB"/>
    <property type="match status" value="1"/>
</dbReference>
<dbReference type="InterPro" id="IPR058649">
    <property type="entry name" value="CzcB_C"/>
</dbReference>
<feature type="domain" description="CzcB-like alpha-helical hairpin" evidence="4">
    <location>
        <begin position="267"/>
        <end position="325"/>
    </location>
</feature>
<feature type="domain" description="CzcB-like barrel-sandwich hybrid" evidence="7">
    <location>
        <begin position="228"/>
        <end position="372"/>
    </location>
</feature>
<dbReference type="FunFam" id="2.40.30.170:FF:000010">
    <property type="entry name" value="Efflux RND transporter periplasmic adaptor subunit"/>
    <property type="match status" value="1"/>
</dbReference>
<dbReference type="SUPFAM" id="SSF111369">
    <property type="entry name" value="HlyD-like secretion proteins"/>
    <property type="match status" value="1"/>
</dbReference>
<dbReference type="GO" id="GO:0015679">
    <property type="term" value="P:plasma membrane copper ion transport"/>
    <property type="evidence" value="ECO:0007669"/>
    <property type="project" value="TreeGrafter"/>
</dbReference>
<feature type="domain" description="CusB-like beta-barrel" evidence="5">
    <location>
        <begin position="375"/>
        <end position="450"/>
    </location>
</feature>
<reference evidence="9 10" key="1">
    <citation type="submission" date="2014-07" db="EMBL/GenBank/DDBJ databases">
        <title>Expanding our view of genomic diversity in Candidatus Accumulibacter clades.</title>
        <authorList>
            <person name="Skennerton C.T."/>
            <person name="Barr J.J."/>
            <person name="Slater F.R."/>
            <person name="Bond P.L."/>
            <person name="Tyson G.W."/>
        </authorList>
    </citation>
    <scope>NUCLEOTIDE SEQUENCE [LARGE SCALE GENOMIC DNA]</scope>
    <source>
        <strain evidence="10">SK-01</strain>
    </source>
</reference>
<comment type="caution">
    <text evidence="9">The sequence shown here is derived from an EMBL/GenBank/DDBJ whole genome shotgun (WGS) entry which is preliminary data.</text>
</comment>
<dbReference type="Pfam" id="PF25975">
    <property type="entry name" value="CzcB_C"/>
    <property type="match status" value="1"/>
</dbReference>
<accession>A0A084XX76</accession>
<comment type="similarity">
    <text evidence="1">Belongs to the membrane fusion protein (MFP) (TC 8.A.1) family.</text>
</comment>
<dbReference type="EMBL" id="JDSS02000034">
    <property type="protein sequence ID" value="KFB67070.1"/>
    <property type="molecule type" value="Genomic_DNA"/>
</dbReference>
<proteinExistence type="inferred from homology"/>
<evidence type="ECO:0000256" key="3">
    <source>
        <dbReference type="SAM" id="MobiDB-lite"/>
    </source>
</evidence>
<dbReference type="Gene3D" id="2.40.50.100">
    <property type="match status" value="1"/>
</dbReference>
<evidence type="ECO:0000259" key="7">
    <source>
        <dbReference type="Pfam" id="PF25973"/>
    </source>
</evidence>
<dbReference type="AlphaFoldDB" id="A0A084XX76"/>
<feature type="domain" description="CzcB-like C-terminal circularly permuted SH3-like" evidence="8">
    <location>
        <begin position="457"/>
        <end position="517"/>
    </location>
</feature>
<dbReference type="GO" id="GO:0030288">
    <property type="term" value="C:outer membrane-bounded periplasmic space"/>
    <property type="evidence" value="ECO:0007669"/>
    <property type="project" value="TreeGrafter"/>
</dbReference>
<evidence type="ECO:0000259" key="8">
    <source>
        <dbReference type="Pfam" id="PF25975"/>
    </source>
</evidence>
<dbReference type="InterPro" id="IPR058648">
    <property type="entry name" value="HH_CzcB-like"/>
</dbReference>
<dbReference type="InterPro" id="IPR058646">
    <property type="entry name" value="CzcB_N"/>
</dbReference>
<feature type="domain" description="CzcB N-terminal" evidence="6">
    <location>
        <begin position="90"/>
        <end position="180"/>
    </location>
</feature>
<organism evidence="9 10">
    <name type="scientific">Candidatus Accumulibacter vicinus</name>
    <dbReference type="NCBI Taxonomy" id="2954382"/>
    <lineage>
        <taxon>Bacteria</taxon>
        <taxon>Pseudomonadati</taxon>
        <taxon>Pseudomonadota</taxon>
        <taxon>Betaproteobacteria</taxon>
        <taxon>Candidatus Accumulibacter</taxon>
    </lineage>
</organism>
<dbReference type="Pfam" id="PF25971">
    <property type="entry name" value="CzcB_N"/>
    <property type="match status" value="1"/>
</dbReference>
<evidence type="ECO:0000256" key="1">
    <source>
        <dbReference type="ARBA" id="ARBA00009477"/>
    </source>
</evidence>
<keyword evidence="2" id="KW-0813">Transport</keyword>
<dbReference type="PANTHER" id="PTHR30097:SF4">
    <property type="entry name" value="SLR6042 PROTEIN"/>
    <property type="match status" value="1"/>
</dbReference>
<evidence type="ECO:0000313" key="10">
    <source>
        <dbReference type="Proteomes" id="UP000019812"/>
    </source>
</evidence>
<dbReference type="GO" id="GO:0046914">
    <property type="term" value="F:transition metal ion binding"/>
    <property type="evidence" value="ECO:0007669"/>
    <property type="project" value="TreeGrafter"/>
</dbReference>
<evidence type="ECO:0000259" key="5">
    <source>
        <dbReference type="Pfam" id="PF25954"/>
    </source>
</evidence>
<dbReference type="InterPro" id="IPR058647">
    <property type="entry name" value="BSH_CzcB-like"/>
</dbReference>
<dbReference type="GO" id="GO:0060003">
    <property type="term" value="P:copper ion export"/>
    <property type="evidence" value="ECO:0007669"/>
    <property type="project" value="TreeGrafter"/>
</dbReference>
<dbReference type="InterPro" id="IPR051909">
    <property type="entry name" value="MFP_Cation_Efflux"/>
</dbReference>
<feature type="compositionally biased region" description="Basic and acidic residues" evidence="3">
    <location>
        <begin position="36"/>
        <end position="80"/>
    </location>
</feature>
<sequence length="529" mass="56605">MAETKPKNTHWAIVAVLVVGLALGAAILATDGNKAVTDEHGHAAHPEAPGHAEEEHHGQAKSTDHADDASHADEEHHEAAAEPAKGPHGGKLLTDGRYGIEVTIFETGAEPQFRLYTYWEGKPLDVAQSQIQLVLERLGQSPQRFSFIKEGDYLKGDAVVAEPHSFAVKVQADYEGKRYQLGYEQVEARVTMTDAQLQGAGIELAEAGPATIGTALELLGEVRYNSDRTVQVVPRLAGLVESVAVSAGERVRKGQVLAVLSSQLLADQRTELLAAQRRLALARTTYERERTLWQEKISPEQDMLQARTVMQEGEIAVQSAQQKLATLGSVASGGSALTRYELRSPIDGVVTDKRLSVGEAVKEDAAVFTVSDLSSVWVEAPVSAQDLGALAAGQTVTIRASAFDASAPGRVTFISPLIGEQSRTGIARIVVQNPSGVWRPGLPVSVTVVAAETKVPVAVAVDAVQDLRDWKVVFGRYGDAFEARPLELGRSDGRHVEVLAGLQAGERYAAKNSYVIKAELGKAGASHDH</sequence>
<protein>
    <submittedName>
        <fullName evidence="9">Cation efflux system protein CzcB</fullName>
    </submittedName>
</protein>
<dbReference type="InterPro" id="IPR058792">
    <property type="entry name" value="Beta-barrel_RND_2"/>
</dbReference>
<dbReference type="NCBIfam" id="TIGR01730">
    <property type="entry name" value="RND_mfp"/>
    <property type="match status" value="1"/>
</dbReference>
<dbReference type="RefSeq" id="WP_034928694.1">
    <property type="nucleotide sequence ID" value="NZ_JDSS02000034.1"/>
</dbReference>
<evidence type="ECO:0000313" key="9">
    <source>
        <dbReference type="EMBL" id="KFB67070.1"/>
    </source>
</evidence>
<dbReference type="STRING" id="1457154.CAPSK01_003587"/>
<dbReference type="Pfam" id="PF25893">
    <property type="entry name" value="HH_CzcB"/>
    <property type="match status" value="1"/>
</dbReference>
<dbReference type="Pfam" id="PF25954">
    <property type="entry name" value="Beta-barrel_RND_2"/>
    <property type="match status" value="1"/>
</dbReference>
<dbReference type="Proteomes" id="UP000019812">
    <property type="component" value="Unassembled WGS sequence"/>
</dbReference>
<evidence type="ECO:0000256" key="2">
    <source>
        <dbReference type="ARBA" id="ARBA00022448"/>
    </source>
</evidence>
<dbReference type="GO" id="GO:0016020">
    <property type="term" value="C:membrane"/>
    <property type="evidence" value="ECO:0007669"/>
    <property type="project" value="InterPro"/>
</dbReference>
<name>A0A084XX76_9PROT</name>
<dbReference type="Gene3D" id="2.40.30.170">
    <property type="match status" value="1"/>
</dbReference>
<feature type="region of interest" description="Disordered" evidence="3">
    <location>
        <begin position="36"/>
        <end position="92"/>
    </location>
</feature>
<gene>
    <name evidence="9" type="primary">czcB_2</name>
    <name evidence="9" type="ORF">CAPSK01_003587</name>
</gene>
<evidence type="ECO:0000259" key="4">
    <source>
        <dbReference type="Pfam" id="PF25893"/>
    </source>
</evidence>